<accession>A0AAW4Q692</accession>
<feature type="domain" description="Core-binding (CB)" evidence="6">
    <location>
        <begin position="10"/>
        <end position="103"/>
    </location>
</feature>
<dbReference type="PROSITE" id="PS51898">
    <property type="entry name" value="TYR_RECOMBINASE"/>
    <property type="match status" value="1"/>
</dbReference>
<dbReference type="InterPro" id="IPR002104">
    <property type="entry name" value="Integrase_catalytic"/>
</dbReference>
<keyword evidence="2 4" id="KW-0238">DNA-binding</keyword>
<sequence>MDDRTLNWDSASTAAFEQWQSELCNASGKALSDQTRKQRLAMYGKFLKFLYAREVPLSVLTVGSAEIELFLASLTNSAGTGEPNRSTSQRYVRLISDVIDQLVSLGLRDSNPSSELLKQFSERGSDRSADKLPECLDADQDARLREHILHQMPTDSWTACRNRAMLAVYAGAGLTLYEGIHMQLGDVDLVNGRLITPATPSGSRKSHDVPLAEWCVEPLADWTKFLRLRGGDWSYLFPSSTGGLNPAPTDEPLAENSVYLLISSALVTVGYAGADKGAAILRNTYALRNLVANTSQNDLRSWMGLETDYQLFRIARRRGLWGTGDRRPV</sequence>
<evidence type="ECO:0000256" key="1">
    <source>
        <dbReference type="ARBA" id="ARBA00022908"/>
    </source>
</evidence>
<dbReference type="GO" id="GO:0003677">
    <property type="term" value="F:DNA binding"/>
    <property type="evidence" value="ECO:0007669"/>
    <property type="project" value="UniProtKB-UniRule"/>
</dbReference>
<dbReference type="Gene3D" id="1.10.443.10">
    <property type="entry name" value="Intergrase catalytic core"/>
    <property type="match status" value="1"/>
</dbReference>
<evidence type="ECO:0000259" key="5">
    <source>
        <dbReference type="PROSITE" id="PS51898"/>
    </source>
</evidence>
<evidence type="ECO:0000256" key="4">
    <source>
        <dbReference type="PROSITE-ProRule" id="PRU01248"/>
    </source>
</evidence>
<organism evidence="7 8">
    <name type="scientific">Ralstonia pickettii</name>
    <name type="common">Burkholderia pickettii</name>
    <dbReference type="NCBI Taxonomy" id="329"/>
    <lineage>
        <taxon>Bacteria</taxon>
        <taxon>Pseudomonadati</taxon>
        <taxon>Pseudomonadota</taxon>
        <taxon>Betaproteobacteria</taxon>
        <taxon>Burkholderiales</taxon>
        <taxon>Burkholderiaceae</taxon>
        <taxon>Ralstonia</taxon>
    </lineage>
</organism>
<dbReference type="InterPro" id="IPR011010">
    <property type="entry name" value="DNA_brk_join_enz"/>
</dbReference>
<evidence type="ECO:0000259" key="6">
    <source>
        <dbReference type="PROSITE" id="PS51900"/>
    </source>
</evidence>
<dbReference type="InterPro" id="IPR013762">
    <property type="entry name" value="Integrase-like_cat_sf"/>
</dbReference>
<dbReference type="GO" id="GO:0015074">
    <property type="term" value="P:DNA integration"/>
    <property type="evidence" value="ECO:0007669"/>
    <property type="project" value="UniProtKB-KW"/>
</dbReference>
<keyword evidence="1" id="KW-0229">DNA integration</keyword>
<gene>
    <name evidence="7" type="ORF">DEE74_15645</name>
</gene>
<dbReference type="AlphaFoldDB" id="A0AAW4Q692"/>
<dbReference type="SUPFAM" id="SSF56349">
    <property type="entry name" value="DNA breaking-rejoining enzymes"/>
    <property type="match status" value="1"/>
</dbReference>
<dbReference type="InterPro" id="IPR044068">
    <property type="entry name" value="CB"/>
</dbReference>
<dbReference type="EMBL" id="QGBI01000014">
    <property type="protein sequence ID" value="MBX3891298.1"/>
    <property type="molecule type" value="Genomic_DNA"/>
</dbReference>
<dbReference type="CDD" id="cd00397">
    <property type="entry name" value="DNA_BRE_C"/>
    <property type="match status" value="1"/>
</dbReference>
<comment type="caution">
    <text evidence="7">The sequence shown here is derived from an EMBL/GenBank/DDBJ whole genome shotgun (WGS) entry which is preliminary data.</text>
</comment>
<dbReference type="PROSITE" id="PS51900">
    <property type="entry name" value="CB"/>
    <property type="match status" value="1"/>
</dbReference>
<evidence type="ECO:0000256" key="3">
    <source>
        <dbReference type="ARBA" id="ARBA00023172"/>
    </source>
</evidence>
<evidence type="ECO:0000256" key="2">
    <source>
        <dbReference type="ARBA" id="ARBA00023125"/>
    </source>
</evidence>
<evidence type="ECO:0000313" key="7">
    <source>
        <dbReference type="EMBL" id="MBX3891298.1"/>
    </source>
</evidence>
<feature type="domain" description="Tyr recombinase" evidence="5">
    <location>
        <begin position="131"/>
        <end position="329"/>
    </location>
</feature>
<reference evidence="7" key="1">
    <citation type="submission" date="2018-06" db="EMBL/GenBank/DDBJ databases">
        <authorList>
            <person name="O'Rourke A."/>
        </authorList>
    </citation>
    <scope>NUCLEOTIDE SEQUENCE</scope>
    <source>
        <strain evidence="7">132550021-3</strain>
    </source>
</reference>
<dbReference type="RefSeq" id="WP_182553232.1">
    <property type="nucleotide sequence ID" value="NZ_QGAQ01000014.1"/>
</dbReference>
<keyword evidence="3" id="KW-0233">DNA recombination</keyword>
<evidence type="ECO:0000313" key="8">
    <source>
        <dbReference type="Proteomes" id="UP001199322"/>
    </source>
</evidence>
<proteinExistence type="predicted"/>
<name>A0AAW4Q692_RALPI</name>
<dbReference type="GO" id="GO:0006310">
    <property type="term" value="P:DNA recombination"/>
    <property type="evidence" value="ECO:0007669"/>
    <property type="project" value="UniProtKB-KW"/>
</dbReference>
<protein>
    <submittedName>
        <fullName evidence="7">Site-specific integrase</fullName>
    </submittedName>
</protein>
<dbReference type="Proteomes" id="UP001199322">
    <property type="component" value="Unassembled WGS sequence"/>
</dbReference>